<dbReference type="AlphaFoldDB" id="A0A147IWV9"/>
<dbReference type="InterPro" id="IPR039448">
    <property type="entry name" value="Beta_helix"/>
</dbReference>
<dbReference type="Pfam" id="PF13229">
    <property type="entry name" value="Beta_helix"/>
    <property type="match status" value="1"/>
</dbReference>
<feature type="signal peptide" evidence="1">
    <location>
        <begin position="1"/>
        <end position="18"/>
    </location>
</feature>
<comment type="caution">
    <text evidence="3">The sequence shown here is derived from an EMBL/GenBank/DDBJ whole genome shotgun (WGS) entry which is preliminary data.</text>
</comment>
<feature type="domain" description="Right handed beta helix" evidence="2">
    <location>
        <begin position="125"/>
        <end position="268"/>
    </location>
</feature>
<organism evidence="3 4">
    <name type="scientific">Sphingomonas yabuuchiae</name>
    <dbReference type="NCBI Taxonomy" id="172044"/>
    <lineage>
        <taxon>Bacteria</taxon>
        <taxon>Pseudomonadati</taxon>
        <taxon>Pseudomonadota</taxon>
        <taxon>Alphaproteobacteria</taxon>
        <taxon>Sphingomonadales</taxon>
        <taxon>Sphingomonadaceae</taxon>
        <taxon>Sphingomonas</taxon>
    </lineage>
</organism>
<proteinExistence type="predicted"/>
<dbReference type="Proteomes" id="UP000073923">
    <property type="component" value="Unassembled WGS sequence"/>
</dbReference>
<dbReference type="Gene3D" id="2.160.20.10">
    <property type="entry name" value="Single-stranded right-handed beta-helix, Pectin lyase-like"/>
    <property type="match status" value="1"/>
</dbReference>
<dbReference type="InterPro" id="IPR012334">
    <property type="entry name" value="Pectin_lyas_fold"/>
</dbReference>
<dbReference type="RefSeq" id="WP_058744679.1">
    <property type="nucleotide sequence ID" value="NZ_LDTF01000016.1"/>
</dbReference>
<evidence type="ECO:0000313" key="3">
    <source>
        <dbReference type="EMBL" id="KTW00245.1"/>
    </source>
</evidence>
<dbReference type="SUPFAM" id="SSF51126">
    <property type="entry name" value="Pectin lyase-like"/>
    <property type="match status" value="1"/>
</dbReference>
<keyword evidence="1" id="KW-0732">Signal</keyword>
<evidence type="ECO:0000259" key="2">
    <source>
        <dbReference type="Pfam" id="PF13229"/>
    </source>
</evidence>
<evidence type="ECO:0000313" key="4">
    <source>
        <dbReference type="Proteomes" id="UP000073923"/>
    </source>
</evidence>
<protein>
    <recommendedName>
        <fullName evidence="2">Right handed beta helix domain-containing protein</fullName>
    </recommendedName>
</protein>
<feature type="chain" id="PRO_5007549061" description="Right handed beta helix domain-containing protein" evidence="1">
    <location>
        <begin position="19"/>
        <end position="308"/>
    </location>
</feature>
<sequence>MRLVPLLILGMTSAAALAQGSGQPFMVGTRGFATLQAAVSAIGDGEGTIRIAPGTYRECAIQGAGRISYVATEPGKVVFTRIACEGKAALVLRGRGASVQGIVFSHIEVGDGNGAGIRIEKGPLAVSNAMFLDSQSGILSAEDPNGTVTVDHSTFSGLGNDPTGNGAHGIYMGRYKSLRVTACRFERGQGGHYVKTRAPYVEVLDSSFDDSHGHSTNYMIDLSNGAKGRIAGNEFVFGRDKDNHSTLITVAPEGAKNDSSGLVVENNRARLAPGVDFKPVFVGNWSGEPLVIRGNILGAGITPTARRF</sequence>
<dbReference type="OrthoDB" id="7237303at2"/>
<evidence type="ECO:0000256" key="1">
    <source>
        <dbReference type="SAM" id="SignalP"/>
    </source>
</evidence>
<accession>A0A147IWV9</accession>
<dbReference type="PATRIC" id="fig|172044.3.peg.660"/>
<dbReference type="InterPro" id="IPR011050">
    <property type="entry name" value="Pectin_lyase_fold/virulence"/>
</dbReference>
<dbReference type="EMBL" id="LDTF01000016">
    <property type="protein sequence ID" value="KTW00245.1"/>
    <property type="molecule type" value="Genomic_DNA"/>
</dbReference>
<name>A0A147IWV9_9SPHN</name>
<gene>
    <name evidence="3" type="ORF">NS355_04940</name>
</gene>
<reference evidence="3 4" key="1">
    <citation type="journal article" date="2016" name="Front. Microbiol.">
        <title>Genomic Resource of Rice Seed Associated Bacteria.</title>
        <authorList>
            <person name="Midha S."/>
            <person name="Bansal K."/>
            <person name="Sharma S."/>
            <person name="Kumar N."/>
            <person name="Patil P.P."/>
            <person name="Chaudhry V."/>
            <person name="Patil P.B."/>
        </authorList>
    </citation>
    <scope>NUCLEOTIDE SEQUENCE [LARGE SCALE GENOMIC DNA]</scope>
    <source>
        <strain evidence="3 4">NS355</strain>
    </source>
</reference>